<dbReference type="GO" id="GO:0008270">
    <property type="term" value="F:zinc ion binding"/>
    <property type="evidence" value="ECO:0007669"/>
    <property type="project" value="UniProtKB-KW"/>
</dbReference>
<dbReference type="GO" id="GO:0007088">
    <property type="term" value="P:regulation of mitotic nuclear division"/>
    <property type="evidence" value="ECO:0007669"/>
    <property type="project" value="InterPro"/>
</dbReference>
<dbReference type="GO" id="GO:0045835">
    <property type="term" value="P:negative regulation of meiotic nuclear division"/>
    <property type="evidence" value="ECO:0007669"/>
    <property type="project" value="InterPro"/>
</dbReference>
<evidence type="ECO:0000256" key="3">
    <source>
        <dbReference type="ARBA" id="ARBA00022771"/>
    </source>
</evidence>
<evidence type="ECO:0000256" key="2">
    <source>
        <dbReference type="ARBA" id="ARBA00022723"/>
    </source>
</evidence>
<dbReference type="FunFam" id="2.20.25.20:FF:000006">
    <property type="entry name" value="F-box only protein 5"/>
    <property type="match status" value="1"/>
</dbReference>
<evidence type="ECO:0000256" key="4">
    <source>
        <dbReference type="ARBA" id="ARBA00022786"/>
    </source>
</evidence>
<evidence type="ECO:0000313" key="8">
    <source>
        <dbReference type="Proteomes" id="UP000504632"/>
    </source>
</evidence>
<dbReference type="Pfam" id="PF12937">
    <property type="entry name" value="F-box-like"/>
    <property type="match status" value="1"/>
</dbReference>
<keyword evidence="5" id="KW-0862">Zinc</keyword>
<dbReference type="Proteomes" id="UP000504632">
    <property type="component" value="Chromosome 4"/>
</dbReference>
<proteinExistence type="predicted"/>
<dbReference type="UniPathway" id="UPA00143"/>
<feature type="region of interest" description="Disordered" evidence="6">
    <location>
        <begin position="352"/>
        <end position="375"/>
    </location>
</feature>
<gene>
    <name evidence="9" type="primary">fbxo5</name>
</gene>
<dbReference type="PANTHER" id="PTHR15493:SF8">
    <property type="entry name" value="F-BOX ONLY PROTEIN 5"/>
    <property type="match status" value="1"/>
</dbReference>
<dbReference type="GO" id="GO:0016567">
    <property type="term" value="P:protein ubiquitination"/>
    <property type="evidence" value="ECO:0007669"/>
    <property type="project" value="UniProtKB-UniPathway"/>
</dbReference>
<sequence>MTERSKIPGHTTSPRKKCVGVAPKPSKYTEAAAFSLHLNAVSKSPRNKENRRDKDSEVASDDEVILNSGSLTEDSGYLSLHNSQLDHGDTDSEGAEDASENCPDKKEFPPNPQSDSHTVSSCLTICRFEEEACKELAKSYKNTQRYDWSVINRVASNHDLHNVTGRKIGLEDLDILAELLKRDMKHILTRILRLLGEYDLINCKKVSRTWRKIIFQDKSSLQKCREAEQRLRNSCRTAGSLSRDFAVERVVFSCMQAVASTPVHKSSKKAFVQRNSTQNSSQPSYFERFQEAAKSLKQHEALRKCRRCCSPAKYNSDVQRAICTRQSCGFDFCTVCLGPFHGSSPCRVGVARGSSSSQAPLLPGTARSKRNVRRL</sequence>
<dbReference type="Pfam" id="PF22191">
    <property type="entry name" value="IBR_1"/>
    <property type="match status" value="1"/>
</dbReference>
<dbReference type="CTD" id="26271"/>
<evidence type="ECO:0000256" key="5">
    <source>
        <dbReference type="ARBA" id="ARBA00022833"/>
    </source>
</evidence>
<organism evidence="8 9">
    <name type="scientific">Chanos chanos</name>
    <name type="common">Milkfish</name>
    <name type="synonym">Mugil chanos</name>
    <dbReference type="NCBI Taxonomy" id="29144"/>
    <lineage>
        <taxon>Eukaryota</taxon>
        <taxon>Metazoa</taxon>
        <taxon>Chordata</taxon>
        <taxon>Craniata</taxon>
        <taxon>Vertebrata</taxon>
        <taxon>Euteleostomi</taxon>
        <taxon>Actinopterygii</taxon>
        <taxon>Neopterygii</taxon>
        <taxon>Teleostei</taxon>
        <taxon>Ostariophysi</taxon>
        <taxon>Gonorynchiformes</taxon>
        <taxon>Chanidae</taxon>
        <taxon>Chanos</taxon>
    </lineage>
</organism>
<feature type="region of interest" description="Disordered" evidence="6">
    <location>
        <begin position="36"/>
        <end position="118"/>
    </location>
</feature>
<dbReference type="SUPFAM" id="SSF57850">
    <property type="entry name" value="RING/U-box"/>
    <property type="match status" value="1"/>
</dbReference>
<dbReference type="InterPro" id="IPR001810">
    <property type="entry name" value="F-box_dom"/>
</dbReference>
<keyword evidence="8" id="KW-1185">Reference proteome</keyword>
<dbReference type="RefSeq" id="XP_030628162.1">
    <property type="nucleotide sequence ID" value="XM_030772302.1"/>
</dbReference>
<evidence type="ECO:0000256" key="1">
    <source>
        <dbReference type="ARBA" id="ARBA00004906"/>
    </source>
</evidence>
<accession>A0A6J2V8L1</accession>
<keyword evidence="4" id="KW-0833">Ubl conjugation pathway</keyword>
<dbReference type="GeneID" id="115810370"/>
<dbReference type="PANTHER" id="PTHR15493">
    <property type="entry name" value="F-BOX ONLY PROTEIN 5 AND 43"/>
    <property type="match status" value="1"/>
</dbReference>
<evidence type="ECO:0000259" key="7">
    <source>
        <dbReference type="Pfam" id="PF12937"/>
    </source>
</evidence>
<dbReference type="Gene3D" id="2.20.25.20">
    <property type="match status" value="1"/>
</dbReference>
<reference evidence="9" key="1">
    <citation type="submission" date="2025-08" db="UniProtKB">
        <authorList>
            <consortium name="RefSeq"/>
        </authorList>
    </citation>
    <scope>IDENTIFICATION</scope>
</reference>
<feature type="domain" description="F-box" evidence="7">
    <location>
        <begin position="186"/>
        <end position="217"/>
    </location>
</feature>
<comment type="pathway">
    <text evidence="1">Protein modification; protein ubiquitination.</text>
</comment>
<protein>
    <submittedName>
        <fullName evidence="9">F-box only protein 5</fullName>
    </submittedName>
</protein>
<dbReference type="SUPFAM" id="SSF81383">
    <property type="entry name" value="F-box domain"/>
    <property type="match status" value="1"/>
</dbReference>
<dbReference type="CDD" id="cd20348">
    <property type="entry name" value="BRcat_RBR_EMI"/>
    <property type="match status" value="1"/>
</dbReference>
<dbReference type="AlphaFoldDB" id="A0A6J2V8L1"/>
<evidence type="ECO:0000313" key="9">
    <source>
        <dbReference type="RefSeq" id="XP_030628162.1"/>
    </source>
</evidence>
<name>A0A6J2V8L1_CHACN</name>
<dbReference type="InterPro" id="IPR047147">
    <property type="entry name" value="FBX5_43"/>
</dbReference>
<evidence type="ECO:0000256" key="6">
    <source>
        <dbReference type="SAM" id="MobiDB-lite"/>
    </source>
</evidence>
<dbReference type="InParanoid" id="A0A6J2V8L1"/>
<keyword evidence="3" id="KW-0863">Zinc-finger</keyword>
<dbReference type="GO" id="GO:0005634">
    <property type="term" value="C:nucleus"/>
    <property type="evidence" value="ECO:0007669"/>
    <property type="project" value="TreeGrafter"/>
</dbReference>
<keyword evidence="2" id="KW-0479">Metal-binding</keyword>
<dbReference type="OrthoDB" id="9984940at2759"/>
<feature type="compositionally biased region" description="Basic and acidic residues" evidence="6">
    <location>
        <begin position="46"/>
        <end position="57"/>
    </location>
</feature>
<dbReference type="InterPro" id="IPR036047">
    <property type="entry name" value="F-box-like_dom_sf"/>
</dbReference>
<dbReference type="FunCoup" id="A0A6J2V8L1">
    <property type="interactions" value="1242"/>
</dbReference>
<feature type="region of interest" description="Disordered" evidence="6">
    <location>
        <begin position="1"/>
        <end position="23"/>
    </location>
</feature>
<dbReference type="Gene3D" id="1.20.1280.50">
    <property type="match status" value="1"/>
</dbReference>